<dbReference type="PROSITE" id="PS50880">
    <property type="entry name" value="TOPRIM"/>
    <property type="match status" value="1"/>
</dbReference>
<evidence type="ECO:0000256" key="14">
    <source>
        <dbReference type="ARBA" id="ARBA00032235"/>
    </source>
</evidence>
<dbReference type="SMART" id="SM00493">
    <property type="entry name" value="TOPRIM"/>
    <property type="match status" value="1"/>
</dbReference>
<dbReference type="InterPro" id="IPR003601">
    <property type="entry name" value="Topo_IA_2"/>
</dbReference>
<feature type="compositionally biased region" description="Basic residues" evidence="16">
    <location>
        <begin position="658"/>
        <end position="670"/>
    </location>
</feature>
<name>A0A9X6GM19_XANCI</name>
<evidence type="ECO:0000256" key="9">
    <source>
        <dbReference type="ARBA" id="ARBA00023029"/>
    </source>
</evidence>
<evidence type="ECO:0000256" key="16">
    <source>
        <dbReference type="SAM" id="MobiDB-lite"/>
    </source>
</evidence>
<comment type="catalytic activity">
    <reaction evidence="1">
        <text>ATP-independent breakage of single-stranded DNA, followed by passage and rejoining.</text>
        <dbReference type="EC" id="5.6.2.1"/>
    </reaction>
</comment>
<comment type="similarity">
    <text evidence="2">Belongs to the type IA topoisomerase family.</text>
</comment>
<dbReference type="NCBIfam" id="TIGR01056">
    <property type="entry name" value="topB"/>
    <property type="match status" value="1"/>
</dbReference>
<dbReference type="GO" id="GO:0006281">
    <property type="term" value="P:DNA repair"/>
    <property type="evidence" value="ECO:0007669"/>
    <property type="project" value="TreeGrafter"/>
</dbReference>
<dbReference type="CDD" id="cd00186">
    <property type="entry name" value="TOP1Ac"/>
    <property type="match status" value="1"/>
</dbReference>
<keyword evidence="9" id="KW-0799">Topoisomerase</keyword>
<evidence type="ECO:0000256" key="11">
    <source>
        <dbReference type="ARBA" id="ARBA00023235"/>
    </source>
</evidence>
<proteinExistence type="inferred from homology"/>
<dbReference type="PANTHER" id="PTHR11390">
    <property type="entry name" value="PROKARYOTIC DNA TOPOISOMERASE"/>
    <property type="match status" value="1"/>
</dbReference>
<dbReference type="SUPFAM" id="SSF56712">
    <property type="entry name" value="Prokaryotic type I DNA topoisomerase"/>
    <property type="match status" value="1"/>
</dbReference>
<evidence type="ECO:0000313" key="19">
    <source>
        <dbReference type="EMBL" id="UVG57047.1"/>
    </source>
</evidence>
<evidence type="ECO:0000256" key="12">
    <source>
        <dbReference type="ARBA" id="ARBA00030003"/>
    </source>
</evidence>
<dbReference type="InterPro" id="IPR013497">
    <property type="entry name" value="Topo_IA_cen"/>
</dbReference>
<evidence type="ECO:0000256" key="10">
    <source>
        <dbReference type="ARBA" id="ARBA00023125"/>
    </source>
</evidence>
<evidence type="ECO:0000256" key="13">
    <source>
        <dbReference type="ARBA" id="ARBA00031985"/>
    </source>
</evidence>
<dbReference type="Proteomes" id="UP000190508">
    <property type="component" value="Chromosome"/>
</dbReference>
<keyword evidence="10" id="KW-0238">DNA-binding</keyword>
<dbReference type="SMART" id="SM00436">
    <property type="entry name" value="TOP1Bc"/>
    <property type="match status" value="1"/>
</dbReference>
<dbReference type="InterPro" id="IPR013498">
    <property type="entry name" value="Topo_IA_Znf"/>
</dbReference>
<evidence type="ECO:0000313" key="20">
    <source>
        <dbReference type="Proteomes" id="UP000190508"/>
    </source>
</evidence>
<reference evidence="19" key="1">
    <citation type="submission" date="2020-12" db="EMBL/GenBank/DDBJ databases">
        <title>Complete genome investigation of Xanthomonas citri pv. durantae LMG696.</title>
        <authorList>
            <person name="Rana R."/>
            <person name="Bansal K."/>
            <person name="Patil P.B."/>
        </authorList>
    </citation>
    <scope>NUCLEOTIDE SEQUENCE</scope>
    <source>
        <strain evidence="19">LMG696</strain>
    </source>
</reference>
<dbReference type="GO" id="GO:0006310">
    <property type="term" value="P:DNA recombination"/>
    <property type="evidence" value="ECO:0007669"/>
    <property type="project" value="TreeGrafter"/>
</dbReference>
<dbReference type="Pfam" id="PF01131">
    <property type="entry name" value="Topoisom_bac"/>
    <property type="match status" value="1"/>
</dbReference>
<feature type="region of interest" description="Disordered" evidence="16">
    <location>
        <begin position="651"/>
        <end position="670"/>
    </location>
</feature>
<dbReference type="AlphaFoldDB" id="A0A9X6GM19"/>
<evidence type="ECO:0000259" key="18">
    <source>
        <dbReference type="PROSITE" id="PS52039"/>
    </source>
</evidence>
<evidence type="ECO:0000256" key="7">
    <source>
        <dbReference type="ARBA" id="ARBA00022833"/>
    </source>
</evidence>
<dbReference type="InterPro" id="IPR013825">
    <property type="entry name" value="Topo_IA_cen_sub2"/>
</dbReference>
<dbReference type="InterPro" id="IPR023405">
    <property type="entry name" value="Topo_IA_core_domain"/>
</dbReference>
<evidence type="ECO:0000256" key="1">
    <source>
        <dbReference type="ARBA" id="ARBA00000213"/>
    </source>
</evidence>
<dbReference type="GO" id="GO:0043597">
    <property type="term" value="C:cytoplasmic replication fork"/>
    <property type="evidence" value="ECO:0007669"/>
    <property type="project" value="TreeGrafter"/>
</dbReference>
<keyword evidence="4" id="KW-0479">Metal-binding</keyword>
<feature type="domain" description="Topo IA-type catalytic" evidence="18">
    <location>
        <begin position="149"/>
        <end position="600"/>
    </location>
</feature>
<evidence type="ECO:0000256" key="8">
    <source>
        <dbReference type="ARBA" id="ARBA00022842"/>
    </source>
</evidence>
<dbReference type="PANTHER" id="PTHR11390:SF21">
    <property type="entry name" value="DNA TOPOISOMERASE 3-ALPHA"/>
    <property type="match status" value="1"/>
</dbReference>
<dbReference type="Gene3D" id="1.10.290.10">
    <property type="entry name" value="Topoisomerase I, domain 4"/>
    <property type="match status" value="1"/>
</dbReference>
<dbReference type="Gene3D" id="2.70.20.10">
    <property type="entry name" value="Topoisomerase I, domain 3"/>
    <property type="match status" value="1"/>
</dbReference>
<dbReference type="SUPFAM" id="SSF57783">
    <property type="entry name" value="Zinc beta-ribbon"/>
    <property type="match status" value="1"/>
</dbReference>
<dbReference type="FunFam" id="1.10.290.10:FF:000004">
    <property type="entry name" value="DNA topoisomerase 3"/>
    <property type="match status" value="1"/>
</dbReference>
<dbReference type="InterPro" id="IPR034144">
    <property type="entry name" value="TOPRIM_TopoIII"/>
</dbReference>
<keyword evidence="6" id="KW-0863">Zinc-finger</keyword>
<dbReference type="EMBL" id="CP066343">
    <property type="protein sequence ID" value="UVG57047.1"/>
    <property type="molecule type" value="Genomic_DNA"/>
</dbReference>
<gene>
    <name evidence="19" type="ORF">Xdur_012295</name>
</gene>
<dbReference type="CDD" id="cd03362">
    <property type="entry name" value="TOPRIM_TopoIA_TopoIII"/>
    <property type="match status" value="1"/>
</dbReference>
<dbReference type="InterPro" id="IPR003602">
    <property type="entry name" value="Topo_IA_DNA-bd_dom"/>
</dbReference>
<dbReference type="SMART" id="SM00437">
    <property type="entry name" value="TOP1Ac"/>
    <property type="match status" value="1"/>
</dbReference>
<evidence type="ECO:0000256" key="15">
    <source>
        <dbReference type="ARBA" id="ARBA00032877"/>
    </source>
</evidence>
<dbReference type="Gene3D" id="3.40.50.140">
    <property type="match status" value="1"/>
</dbReference>
<feature type="domain" description="Toprim" evidence="17">
    <location>
        <begin position="1"/>
        <end position="132"/>
    </location>
</feature>
<sequence length="670" mass="73173">MRLFLCEKPSQGKDIGRILGATQRGEGCLNGSGVTVTWCIGHLVEAAAPEAYDEQLKRWSIEQLPIIPQRWQVEVKPKTATQFKVVKALLAKATQLVIATDADREGELIAREIIDLCGYRGPIERLWLSALNDASIRAALGKLRPSAETLPMYYSALARSRADWLVGMNLSRLFTVLGRQAGYDGVLSVGRVQTPTLKLVVDRDREIAAFVSVPYWAIDVYLTTSGQAFTAQWVSPDTCTDDSGRCLQQPVAQQAAQQLRATGSAQVVSVETERVREGPPLPFDLGTLQELCSKQLGLDVQETLDIAQALYETHKATTYPRSDSGYLPESMFAEVPIVLDSLLKTDFSLRPIIDQLDRTQRSRAWNDAKVSAHHGIIPTLEPANLSAMSEKELAVYKLIRAHYLAQFLPHHEFDRTVANLSCGQQTLTATGKQVVVKGWRLVLAEPQPEEDSDTAARSQVLPALREGVSCQVADADLKALKTQPSRPYTQGELVKSMKGVAKLISDPRLKQKLKDTVGIGTEATRANIISGLIARGYLMKKGRAIRASDAAFTLIDAVPAAIADPGTTAVWEQALDMIEAGQLTLDVFIGKQAAWISQLITQYASASLSIKVPHGPACPQCGAPTRQRSGKSGPFWSCSRYPDCKGTLPVESGTSKRVASRSRRGCRKDS</sequence>
<keyword evidence="11" id="KW-0413">Isomerase</keyword>
<evidence type="ECO:0000256" key="2">
    <source>
        <dbReference type="ARBA" id="ARBA00009446"/>
    </source>
</evidence>
<dbReference type="InterPro" id="IPR000380">
    <property type="entry name" value="Topo_IA"/>
</dbReference>
<dbReference type="NCBIfam" id="NF005829">
    <property type="entry name" value="PRK07726.1"/>
    <property type="match status" value="1"/>
</dbReference>
<dbReference type="PROSITE" id="PS00396">
    <property type="entry name" value="TOPO_IA_1"/>
    <property type="match status" value="1"/>
</dbReference>
<accession>A0A9X6GM19</accession>
<dbReference type="PROSITE" id="PS52039">
    <property type="entry name" value="TOPO_IA_2"/>
    <property type="match status" value="1"/>
</dbReference>
<keyword evidence="7" id="KW-0862">Zinc</keyword>
<keyword evidence="5" id="KW-0677">Repeat</keyword>
<dbReference type="InterPro" id="IPR006171">
    <property type="entry name" value="TOPRIM_dom"/>
</dbReference>
<dbReference type="Gene3D" id="3.30.65.10">
    <property type="entry name" value="Bacterial Topoisomerase I, domain 1"/>
    <property type="match status" value="1"/>
</dbReference>
<dbReference type="Pfam" id="PF01751">
    <property type="entry name" value="Toprim"/>
    <property type="match status" value="1"/>
</dbReference>
<dbReference type="EC" id="5.6.2.1" evidence="3"/>
<evidence type="ECO:0000256" key="5">
    <source>
        <dbReference type="ARBA" id="ARBA00022737"/>
    </source>
</evidence>
<dbReference type="Gene3D" id="1.10.460.10">
    <property type="entry name" value="Topoisomerase I, domain 2"/>
    <property type="match status" value="1"/>
</dbReference>
<evidence type="ECO:0000256" key="6">
    <source>
        <dbReference type="ARBA" id="ARBA00022771"/>
    </source>
</evidence>
<dbReference type="InterPro" id="IPR013826">
    <property type="entry name" value="Topo_IA_cen_sub3"/>
</dbReference>
<dbReference type="InterPro" id="IPR023406">
    <property type="entry name" value="Topo_IA_AS"/>
</dbReference>
<dbReference type="GO" id="GO:0003677">
    <property type="term" value="F:DNA binding"/>
    <property type="evidence" value="ECO:0007669"/>
    <property type="project" value="UniProtKB-KW"/>
</dbReference>
<protein>
    <recommendedName>
        <fullName evidence="3">DNA topoisomerase</fullName>
        <ecNumber evidence="3">5.6.2.1</ecNumber>
    </recommendedName>
    <alternativeName>
        <fullName evidence="15">Omega-protein</fullName>
    </alternativeName>
    <alternativeName>
        <fullName evidence="14">Relaxing enzyme</fullName>
    </alternativeName>
    <alternativeName>
        <fullName evidence="12">Swivelase</fullName>
    </alternativeName>
    <alternativeName>
        <fullName evidence="13">Untwisting enzyme</fullName>
    </alternativeName>
</protein>
<dbReference type="GO" id="GO:0006265">
    <property type="term" value="P:DNA topological change"/>
    <property type="evidence" value="ECO:0007669"/>
    <property type="project" value="InterPro"/>
</dbReference>
<keyword evidence="8" id="KW-0460">Magnesium</keyword>
<dbReference type="PRINTS" id="PR00417">
    <property type="entry name" value="PRTPISMRASEI"/>
</dbReference>
<evidence type="ECO:0000256" key="3">
    <source>
        <dbReference type="ARBA" id="ARBA00012891"/>
    </source>
</evidence>
<dbReference type="GO" id="GO:0003917">
    <property type="term" value="F:DNA topoisomerase type I (single strand cut, ATP-independent) activity"/>
    <property type="evidence" value="ECO:0007669"/>
    <property type="project" value="UniProtKB-EC"/>
</dbReference>
<dbReference type="GO" id="GO:0008270">
    <property type="term" value="F:zinc ion binding"/>
    <property type="evidence" value="ECO:0007669"/>
    <property type="project" value="UniProtKB-KW"/>
</dbReference>
<dbReference type="InterPro" id="IPR005738">
    <property type="entry name" value="TopoIII"/>
</dbReference>
<dbReference type="Pfam" id="PF01396">
    <property type="entry name" value="Zn_ribbon_Top1"/>
    <property type="match status" value="1"/>
</dbReference>
<dbReference type="RefSeq" id="WP_015471954.1">
    <property type="nucleotide sequence ID" value="NZ_CP066343.1"/>
</dbReference>
<organism evidence="19 20">
    <name type="scientific">Xanthomonas citri pv. durantae</name>
    <dbReference type="NCBI Taxonomy" id="487862"/>
    <lineage>
        <taxon>Bacteria</taxon>
        <taxon>Pseudomonadati</taxon>
        <taxon>Pseudomonadota</taxon>
        <taxon>Gammaproteobacteria</taxon>
        <taxon>Lysobacterales</taxon>
        <taxon>Lysobacteraceae</taxon>
        <taxon>Xanthomonas</taxon>
    </lineage>
</organism>
<evidence type="ECO:0000259" key="17">
    <source>
        <dbReference type="PROSITE" id="PS50880"/>
    </source>
</evidence>
<evidence type="ECO:0000256" key="4">
    <source>
        <dbReference type="ARBA" id="ARBA00022723"/>
    </source>
</evidence>
<dbReference type="InterPro" id="IPR013824">
    <property type="entry name" value="Topo_IA_cen_sub1"/>
</dbReference>